<dbReference type="Proteomes" id="UP000006556">
    <property type="component" value="Chromosome"/>
</dbReference>
<accession>A5D0N5</accession>
<evidence type="ECO:0000256" key="1">
    <source>
        <dbReference type="SAM" id="Coils"/>
    </source>
</evidence>
<organism evidence="3 4">
    <name type="scientific">Pelotomaculum thermopropionicum (strain DSM 13744 / JCM 10971 / SI)</name>
    <dbReference type="NCBI Taxonomy" id="370438"/>
    <lineage>
        <taxon>Bacteria</taxon>
        <taxon>Bacillati</taxon>
        <taxon>Bacillota</taxon>
        <taxon>Clostridia</taxon>
        <taxon>Eubacteriales</taxon>
        <taxon>Desulfotomaculaceae</taxon>
        <taxon>Pelotomaculum</taxon>
    </lineage>
</organism>
<sequence>MSEKTQNGAELIRSLASTIQKKIVEPAAGRANAINLEILEINKKMEAMEKELSLLAAACRKTGLLAAAAVLGMILLAIILFVPFS</sequence>
<name>A5D0N5_PELTS</name>
<gene>
    <name evidence="3" type="ordered locus">PTH_2024</name>
</gene>
<dbReference type="HOGENOM" id="CLU_2509764_0_0_9"/>
<keyword evidence="2" id="KW-1133">Transmembrane helix</keyword>
<protein>
    <submittedName>
        <fullName evidence="3">Uncharacterized protein</fullName>
    </submittedName>
</protein>
<dbReference type="STRING" id="370438.PTH_2024"/>
<evidence type="ECO:0000313" key="3">
    <source>
        <dbReference type="EMBL" id="BAF60205.1"/>
    </source>
</evidence>
<keyword evidence="1" id="KW-0175">Coiled coil</keyword>
<evidence type="ECO:0000313" key="4">
    <source>
        <dbReference type="Proteomes" id="UP000006556"/>
    </source>
</evidence>
<proteinExistence type="predicted"/>
<feature type="coiled-coil region" evidence="1">
    <location>
        <begin position="31"/>
        <end position="58"/>
    </location>
</feature>
<keyword evidence="2" id="KW-0812">Transmembrane</keyword>
<reference evidence="4" key="1">
    <citation type="journal article" date="2008" name="Genome Res.">
        <title>The genome of Pelotomaculum thermopropionicum reveals niche-associated evolution in anaerobic microbiota.</title>
        <authorList>
            <person name="Kosaka T."/>
            <person name="Kato S."/>
            <person name="Shimoyama T."/>
            <person name="Ishii S."/>
            <person name="Abe T."/>
            <person name="Watanabe K."/>
        </authorList>
    </citation>
    <scope>NUCLEOTIDE SEQUENCE [LARGE SCALE GENOMIC DNA]</scope>
    <source>
        <strain evidence="4">DSM 13744 / JCM 10971 / SI</strain>
    </source>
</reference>
<keyword evidence="2" id="KW-0472">Membrane</keyword>
<feature type="transmembrane region" description="Helical" evidence="2">
    <location>
        <begin position="64"/>
        <end position="84"/>
    </location>
</feature>
<keyword evidence="4" id="KW-1185">Reference proteome</keyword>
<dbReference type="EMBL" id="AP009389">
    <property type="protein sequence ID" value="BAF60205.1"/>
    <property type="molecule type" value="Genomic_DNA"/>
</dbReference>
<evidence type="ECO:0000256" key="2">
    <source>
        <dbReference type="SAM" id="Phobius"/>
    </source>
</evidence>
<dbReference type="KEGG" id="pth:PTH_2024"/>
<dbReference type="AlphaFoldDB" id="A5D0N5"/>